<protein>
    <submittedName>
        <fullName evidence="3">Uncharacterized protein</fullName>
    </submittedName>
</protein>
<dbReference type="Proteomes" id="UP000241462">
    <property type="component" value="Unassembled WGS sequence"/>
</dbReference>
<evidence type="ECO:0000256" key="1">
    <source>
        <dbReference type="SAM" id="MobiDB-lite"/>
    </source>
</evidence>
<evidence type="ECO:0000313" key="3">
    <source>
        <dbReference type="EMBL" id="PSR77314.1"/>
    </source>
</evidence>
<feature type="transmembrane region" description="Helical" evidence="2">
    <location>
        <begin position="165"/>
        <end position="183"/>
    </location>
</feature>
<proteinExistence type="predicted"/>
<feature type="transmembrane region" description="Helical" evidence="2">
    <location>
        <begin position="35"/>
        <end position="57"/>
    </location>
</feature>
<gene>
    <name evidence="3" type="ORF">BD289DRAFT_148444</name>
</gene>
<accession>A0A2T2ZUV7</accession>
<feature type="compositionally biased region" description="Basic residues" evidence="1">
    <location>
        <begin position="7"/>
        <end position="25"/>
    </location>
</feature>
<evidence type="ECO:0000313" key="4">
    <source>
        <dbReference type="Proteomes" id="UP000241462"/>
    </source>
</evidence>
<dbReference type="AlphaFoldDB" id="A0A2T2ZUV7"/>
<sequence length="299" mass="34792">MGLQSGKKNKKIIKKEKERKKKRNTRSQIRSCERLRLLSSFFLSLFLSASSFFLLFLFFFFCFFFFFFFFFTIITTIISLTLDSMQMPTSFPLFFSREGGEIPRLFVLFLLLPFHNPHTTPQQYPDDVEFVFPSCGGRGGPFHHRHQPWLHWAGISERCLAFPRVLSLFDCLIGLFFFWLWLLKSAYDLIRPVCVCVCARRVSRLLGSRSLDSSLRPCIYGWHLRKCRLPLDGRHVTRLSCGIAGREKKAAYASFTWALRSRYCAKDSLFCCASYRPVIATVCSIVRPMCSDKDDGMDD</sequence>
<keyword evidence="2" id="KW-0472">Membrane</keyword>
<evidence type="ECO:0000256" key="2">
    <source>
        <dbReference type="SAM" id="Phobius"/>
    </source>
</evidence>
<feature type="transmembrane region" description="Helical" evidence="2">
    <location>
        <begin position="63"/>
        <end position="82"/>
    </location>
</feature>
<dbReference type="InParanoid" id="A0A2T2ZUV7"/>
<dbReference type="EMBL" id="KZ678660">
    <property type="protein sequence ID" value="PSR77314.1"/>
    <property type="molecule type" value="Genomic_DNA"/>
</dbReference>
<name>A0A2T2ZUV7_9PEZI</name>
<reference evidence="3 4" key="1">
    <citation type="journal article" date="2018" name="Mycol. Prog.">
        <title>Coniella lustricola, a new species from submerged detritus.</title>
        <authorList>
            <person name="Raudabaugh D.B."/>
            <person name="Iturriaga T."/>
            <person name="Carver A."/>
            <person name="Mondo S."/>
            <person name="Pangilinan J."/>
            <person name="Lipzen A."/>
            <person name="He G."/>
            <person name="Amirebrahimi M."/>
            <person name="Grigoriev I.V."/>
            <person name="Miller A.N."/>
        </authorList>
    </citation>
    <scope>NUCLEOTIDE SEQUENCE [LARGE SCALE GENOMIC DNA]</scope>
    <source>
        <strain evidence="3 4">B22-T-1</strain>
    </source>
</reference>
<keyword evidence="2" id="KW-1133">Transmembrane helix</keyword>
<keyword evidence="2" id="KW-0812">Transmembrane</keyword>
<keyword evidence="4" id="KW-1185">Reference proteome</keyword>
<feature type="region of interest" description="Disordered" evidence="1">
    <location>
        <begin position="1"/>
        <end position="27"/>
    </location>
</feature>
<organism evidence="3 4">
    <name type="scientific">Coniella lustricola</name>
    <dbReference type="NCBI Taxonomy" id="2025994"/>
    <lineage>
        <taxon>Eukaryota</taxon>
        <taxon>Fungi</taxon>
        <taxon>Dikarya</taxon>
        <taxon>Ascomycota</taxon>
        <taxon>Pezizomycotina</taxon>
        <taxon>Sordariomycetes</taxon>
        <taxon>Sordariomycetidae</taxon>
        <taxon>Diaporthales</taxon>
        <taxon>Schizoparmaceae</taxon>
        <taxon>Coniella</taxon>
    </lineage>
</organism>